<dbReference type="EMBL" id="JWZX01002530">
    <property type="protein sequence ID" value="KOO28675.1"/>
    <property type="molecule type" value="Genomic_DNA"/>
</dbReference>
<dbReference type="InterPro" id="IPR000195">
    <property type="entry name" value="Rab-GAP-TBC_dom"/>
</dbReference>
<organism evidence="4 5">
    <name type="scientific">Chrysochromulina tobinii</name>
    <dbReference type="NCBI Taxonomy" id="1460289"/>
    <lineage>
        <taxon>Eukaryota</taxon>
        <taxon>Haptista</taxon>
        <taxon>Haptophyta</taxon>
        <taxon>Prymnesiophyceae</taxon>
        <taxon>Prymnesiales</taxon>
        <taxon>Chrysochromulinaceae</taxon>
        <taxon>Chrysochromulina</taxon>
    </lineage>
</organism>
<dbReference type="GO" id="GO:0005096">
    <property type="term" value="F:GTPase activator activity"/>
    <property type="evidence" value="ECO:0007669"/>
    <property type="project" value="UniProtKB-KW"/>
</dbReference>
<dbReference type="Pfam" id="PF00566">
    <property type="entry name" value="RabGAP-TBC"/>
    <property type="match status" value="1"/>
</dbReference>
<reference evidence="5" key="1">
    <citation type="journal article" date="2015" name="PLoS Genet.">
        <title>Genome Sequence and Transcriptome Analyses of Chrysochromulina tobin: Metabolic Tools for Enhanced Algal Fitness in the Prominent Order Prymnesiales (Haptophyceae).</title>
        <authorList>
            <person name="Hovde B.T."/>
            <person name="Deodato C.R."/>
            <person name="Hunsperger H.M."/>
            <person name="Ryken S.A."/>
            <person name="Yost W."/>
            <person name="Jha R.K."/>
            <person name="Patterson J."/>
            <person name="Monnat R.J. Jr."/>
            <person name="Barlow S.B."/>
            <person name="Starkenburg S.R."/>
            <person name="Cattolico R.A."/>
        </authorList>
    </citation>
    <scope>NUCLEOTIDE SEQUENCE</scope>
    <source>
        <strain evidence="5">CCMP291</strain>
    </source>
</reference>
<dbReference type="AlphaFoldDB" id="A0A0M0JQB7"/>
<protein>
    <submittedName>
        <fullName evidence="4">Tbc1 domain family member 15</fullName>
    </submittedName>
</protein>
<evidence type="ECO:0000256" key="2">
    <source>
        <dbReference type="SAM" id="MobiDB-lite"/>
    </source>
</evidence>
<accession>A0A0M0JQB7</accession>
<feature type="region of interest" description="Disordered" evidence="2">
    <location>
        <begin position="293"/>
        <end position="326"/>
    </location>
</feature>
<evidence type="ECO:0000256" key="1">
    <source>
        <dbReference type="ARBA" id="ARBA00022468"/>
    </source>
</evidence>
<proteinExistence type="predicted"/>
<name>A0A0M0JQB7_9EUKA</name>
<dbReference type="PANTHER" id="PTHR22957">
    <property type="entry name" value="TBC1 DOMAIN FAMILY MEMBER GTPASE-ACTIVATING PROTEIN"/>
    <property type="match status" value="1"/>
</dbReference>
<keyword evidence="5" id="KW-1185">Reference proteome</keyword>
<dbReference type="PROSITE" id="PS50086">
    <property type="entry name" value="TBC_RABGAP"/>
    <property type="match status" value="1"/>
</dbReference>
<evidence type="ECO:0000259" key="3">
    <source>
        <dbReference type="PROSITE" id="PS50086"/>
    </source>
</evidence>
<comment type="caution">
    <text evidence="4">The sequence shown here is derived from an EMBL/GenBank/DDBJ whole genome shotgun (WGS) entry which is preliminary data.</text>
</comment>
<feature type="compositionally biased region" description="Basic and acidic residues" evidence="2">
    <location>
        <begin position="293"/>
        <end position="303"/>
    </location>
</feature>
<evidence type="ECO:0000313" key="5">
    <source>
        <dbReference type="Proteomes" id="UP000037460"/>
    </source>
</evidence>
<dbReference type="SMART" id="SM00164">
    <property type="entry name" value="TBC"/>
    <property type="match status" value="1"/>
</dbReference>
<dbReference type="InterPro" id="IPR035969">
    <property type="entry name" value="Rab-GAP_TBC_sf"/>
</dbReference>
<dbReference type="Gene3D" id="1.10.472.80">
    <property type="entry name" value="Ypt/Rab-GAP domain of gyp1p, domain 3"/>
    <property type="match status" value="1"/>
</dbReference>
<dbReference type="PANTHER" id="PTHR22957:SF502">
    <property type="entry name" value="SMALL G PROTEIN SIGNALING MODULATOR 2-RELATED"/>
    <property type="match status" value="1"/>
</dbReference>
<dbReference type="SUPFAM" id="SSF47923">
    <property type="entry name" value="Ypt/Rab-GAP domain of gyp1p"/>
    <property type="match status" value="2"/>
</dbReference>
<sequence>MCAQIAASNGIMLECRPMLWPALVGLEPWADDNLIISDDDDACEAEYALLASQVDTVDPSLVRTIDADIPRTDMSGERRVSLRALLLAHCVLEPAWGYFQGMNEVGCVLLEACEGGGGTGGLGRKFWLFRGVLAHSSDNWARSDLGGVWRQARAVQHILDLVDKPLAAKLRAVEGASGGPVHEQPLTFLFGPIFLRLKREMADLEQCMRLWEVCWASGRYFHVLVIAAFVCMQRKAILRLLSHRGIAELHRLFGLLHGSQRAAPLLEAARKLQQRLGVTQALEQIMTAEIVSRPDHRHAEPRGSGDIIPTPSATSSKFSGRGPLSA</sequence>
<dbReference type="Gene3D" id="1.10.8.270">
    <property type="entry name" value="putative rabgap domain of human tbc1 domain family member 14 like domains"/>
    <property type="match status" value="1"/>
</dbReference>
<evidence type="ECO:0000313" key="4">
    <source>
        <dbReference type="EMBL" id="KOO28675.1"/>
    </source>
</evidence>
<keyword evidence="1" id="KW-0343">GTPase activation</keyword>
<feature type="domain" description="Rab-GAP TBC" evidence="3">
    <location>
        <begin position="10"/>
        <end position="218"/>
    </location>
</feature>
<dbReference type="Proteomes" id="UP000037460">
    <property type="component" value="Unassembled WGS sequence"/>
</dbReference>
<gene>
    <name evidence="4" type="ORF">Ctob_005223</name>
</gene>